<feature type="compositionally biased region" description="Basic residues" evidence="1">
    <location>
        <begin position="169"/>
        <end position="178"/>
    </location>
</feature>
<feature type="region of interest" description="Disordered" evidence="1">
    <location>
        <begin position="285"/>
        <end position="359"/>
    </location>
</feature>
<accession>A0A5C2SF24</accession>
<feature type="domain" description="WKF" evidence="2">
    <location>
        <begin position="228"/>
        <end position="288"/>
    </location>
</feature>
<organism evidence="3 4">
    <name type="scientific">Lentinus tigrinus ALCF2SS1-6</name>
    <dbReference type="NCBI Taxonomy" id="1328759"/>
    <lineage>
        <taxon>Eukaryota</taxon>
        <taxon>Fungi</taxon>
        <taxon>Dikarya</taxon>
        <taxon>Basidiomycota</taxon>
        <taxon>Agaricomycotina</taxon>
        <taxon>Agaricomycetes</taxon>
        <taxon>Polyporales</taxon>
        <taxon>Polyporaceae</taxon>
        <taxon>Lentinus</taxon>
    </lineage>
</organism>
<dbReference type="InterPro" id="IPR019327">
    <property type="entry name" value="WKF"/>
</dbReference>
<evidence type="ECO:0000256" key="1">
    <source>
        <dbReference type="SAM" id="MobiDB-lite"/>
    </source>
</evidence>
<feature type="compositionally biased region" description="Low complexity" evidence="1">
    <location>
        <begin position="350"/>
        <end position="359"/>
    </location>
</feature>
<sequence>MSTDPAEKSSRKHKKSKDAASVSDAPERDADKPRKSKKAKVAADAPAPVDATNEAEQAAPVVKESKHKKRKHEGEAEGAGVQEDAVMEEPKKKKKKRKHKSETVKEGGEEGESAASEVKEEQKKRRKKATTDDEEEEETAAEEKTTRRKERPDDAAKPSNDPLDASPAKAKKEKKKRRKDDAHAATSEVVETDKKSKKKKRKQPSTSGFPDPSEDQSLSEQAQKALHYAFTQFEDPSSWKFNKARQNWLIRNVWSDQAIPDTFIPLVTKYLQGVQGGSRESLVKSCREALEPPQPASTTDTEAAAEAEVAPDGQADPQAKRTVKFAAEEPQASDSQPEHTDETKRQRAEALLAALTSST</sequence>
<reference evidence="3" key="1">
    <citation type="journal article" date="2018" name="Genome Biol. Evol.">
        <title>Genomics and development of Lentinus tigrinus, a white-rot wood-decaying mushroom with dimorphic fruiting bodies.</title>
        <authorList>
            <person name="Wu B."/>
            <person name="Xu Z."/>
            <person name="Knudson A."/>
            <person name="Carlson A."/>
            <person name="Chen N."/>
            <person name="Kovaka S."/>
            <person name="LaButti K."/>
            <person name="Lipzen A."/>
            <person name="Pennachio C."/>
            <person name="Riley R."/>
            <person name="Schakwitz W."/>
            <person name="Umezawa K."/>
            <person name="Ohm R.A."/>
            <person name="Grigoriev I.V."/>
            <person name="Nagy L.G."/>
            <person name="Gibbons J."/>
            <person name="Hibbett D."/>
        </authorList>
    </citation>
    <scope>NUCLEOTIDE SEQUENCE [LARGE SCALE GENOMIC DNA]</scope>
    <source>
        <strain evidence="3">ALCF2SS1-6</strain>
    </source>
</reference>
<dbReference type="STRING" id="1328759.A0A5C2SF24"/>
<proteinExistence type="predicted"/>
<dbReference type="EMBL" id="ML122260">
    <property type="protein sequence ID" value="RPD61857.1"/>
    <property type="molecule type" value="Genomic_DNA"/>
</dbReference>
<name>A0A5C2SF24_9APHY</name>
<dbReference type="PANTHER" id="PTHR22306">
    <property type="entry name" value="CHROMOSOME 7 OPEN READING FRAME 50"/>
    <property type="match status" value="1"/>
</dbReference>
<protein>
    <recommendedName>
        <fullName evidence="2">WKF domain-containing protein</fullName>
    </recommendedName>
</protein>
<evidence type="ECO:0000313" key="3">
    <source>
        <dbReference type="EMBL" id="RPD61857.1"/>
    </source>
</evidence>
<dbReference type="Proteomes" id="UP000313359">
    <property type="component" value="Unassembled WGS sequence"/>
</dbReference>
<dbReference type="Pfam" id="PF10180">
    <property type="entry name" value="WKF"/>
    <property type="match status" value="1"/>
</dbReference>
<dbReference type="AlphaFoldDB" id="A0A5C2SF24"/>
<feature type="compositionally biased region" description="Basic and acidic residues" evidence="1">
    <location>
        <begin position="141"/>
        <end position="156"/>
    </location>
</feature>
<gene>
    <name evidence="3" type="ORF">L227DRAFT_609747</name>
</gene>
<dbReference type="OrthoDB" id="10261563at2759"/>
<feature type="compositionally biased region" description="Basic and acidic residues" evidence="1">
    <location>
        <begin position="336"/>
        <end position="348"/>
    </location>
</feature>
<keyword evidence="4" id="KW-1185">Reference proteome</keyword>
<dbReference type="PANTHER" id="PTHR22306:SF2">
    <property type="entry name" value="CHROMOSOME 7 OPEN READING FRAME 50"/>
    <property type="match status" value="1"/>
</dbReference>
<feature type="compositionally biased region" description="Low complexity" evidence="1">
    <location>
        <begin position="296"/>
        <end position="310"/>
    </location>
</feature>
<evidence type="ECO:0000259" key="2">
    <source>
        <dbReference type="Pfam" id="PF10180"/>
    </source>
</evidence>
<feature type="region of interest" description="Disordered" evidence="1">
    <location>
        <begin position="1"/>
        <end position="223"/>
    </location>
</feature>
<feature type="compositionally biased region" description="Low complexity" evidence="1">
    <location>
        <begin position="42"/>
        <end position="51"/>
    </location>
</feature>
<evidence type="ECO:0000313" key="4">
    <source>
        <dbReference type="Proteomes" id="UP000313359"/>
    </source>
</evidence>